<dbReference type="Gene3D" id="3.30.420.40">
    <property type="match status" value="1"/>
</dbReference>
<accession>A0A0C9VMG2</accession>
<proteinExistence type="predicted"/>
<dbReference type="SUPFAM" id="SSF53067">
    <property type="entry name" value="Actin-like ATPase domain"/>
    <property type="match status" value="1"/>
</dbReference>
<organism evidence="3 4">
    <name type="scientific">Sphaerobolus stellatus (strain SS14)</name>
    <dbReference type="NCBI Taxonomy" id="990650"/>
    <lineage>
        <taxon>Eukaryota</taxon>
        <taxon>Fungi</taxon>
        <taxon>Dikarya</taxon>
        <taxon>Basidiomycota</taxon>
        <taxon>Agaricomycotina</taxon>
        <taxon>Agaricomycetes</taxon>
        <taxon>Phallomycetidae</taxon>
        <taxon>Geastrales</taxon>
        <taxon>Sphaerobolaceae</taxon>
        <taxon>Sphaerobolus</taxon>
    </lineage>
</organism>
<evidence type="ECO:0000256" key="2">
    <source>
        <dbReference type="ARBA" id="ARBA00022840"/>
    </source>
</evidence>
<gene>
    <name evidence="3" type="ORF">M422DRAFT_258497</name>
</gene>
<dbReference type="Pfam" id="PF00012">
    <property type="entry name" value="HSP70"/>
    <property type="match status" value="1"/>
</dbReference>
<name>A0A0C9VMG2_SPHS4</name>
<dbReference type="InterPro" id="IPR043129">
    <property type="entry name" value="ATPase_NBD"/>
</dbReference>
<keyword evidence="1" id="KW-0547">Nucleotide-binding</keyword>
<reference evidence="3 4" key="1">
    <citation type="submission" date="2014-06" db="EMBL/GenBank/DDBJ databases">
        <title>Evolutionary Origins and Diversification of the Mycorrhizal Mutualists.</title>
        <authorList>
            <consortium name="DOE Joint Genome Institute"/>
            <consortium name="Mycorrhizal Genomics Consortium"/>
            <person name="Kohler A."/>
            <person name="Kuo A."/>
            <person name="Nagy L.G."/>
            <person name="Floudas D."/>
            <person name="Copeland A."/>
            <person name="Barry K.W."/>
            <person name="Cichocki N."/>
            <person name="Veneault-Fourrey C."/>
            <person name="LaButti K."/>
            <person name="Lindquist E.A."/>
            <person name="Lipzen A."/>
            <person name="Lundell T."/>
            <person name="Morin E."/>
            <person name="Murat C."/>
            <person name="Riley R."/>
            <person name="Ohm R."/>
            <person name="Sun H."/>
            <person name="Tunlid A."/>
            <person name="Henrissat B."/>
            <person name="Grigoriev I.V."/>
            <person name="Hibbett D.S."/>
            <person name="Martin F."/>
        </authorList>
    </citation>
    <scope>NUCLEOTIDE SEQUENCE [LARGE SCALE GENOMIC DNA]</scope>
    <source>
        <strain evidence="3 4">SS14</strain>
    </source>
</reference>
<dbReference type="HOGENOM" id="CLU_2575396_0_0_1"/>
<dbReference type="InterPro" id="IPR013126">
    <property type="entry name" value="Hsp_70_fam"/>
</dbReference>
<evidence type="ECO:0000313" key="3">
    <source>
        <dbReference type="EMBL" id="KIJ38851.1"/>
    </source>
</evidence>
<keyword evidence="2" id="KW-0067">ATP-binding</keyword>
<keyword evidence="4" id="KW-1185">Reference proteome</keyword>
<sequence>MSEGVFEVKTTDGDIHLGGEDFDSILVTASKSSRRRNYSWRGLILLDYATAQVQFESHHACLAAYNQDSTSTSNQSDFAFA</sequence>
<dbReference type="GO" id="GO:0005524">
    <property type="term" value="F:ATP binding"/>
    <property type="evidence" value="ECO:0007669"/>
    <property type="project" value="UniProtKB-KW"/>
</dbReference>
<dbReference type="Proteomes" id="UP000054279">
    <property type="component" value="Unassembled WGS sequence"/>
</dbReference>
<dbReference type="AlphaFoldDB" id="A0A0C9VMG2"/>
<dbReference type="EMBL" id="KN837157">
    <property type="protein sequence ID" value="KIJ38851.1"/>
    <property type="molecule type" value="Genomic_DNA"/>
</dbReference>
<evidence type="ECO:0000313" key="4">
    <source>
        <dbReference type="Proteomes" id="UP000054279"/>
    </source>
</evidence>
<dbReference type="GO" id="GO:0140662">
    <property type="term" value="F:ATP-dependent protein folding chaperone"/>
    <property type="evidence" value="ECO:0007669"/>
    <property type="project" value="InterPro"/>
</dbReference>
<protein>
    <submittedName>
        <fullName evidence="3">Uncharacterized protein</fullName>
    </submittedName>
</protein>
<evidence type="ECO:0000256" key="1">
    <source>
        <dbReference type="ARBA" id="ARBA00022741"/>
    </source>
</evidence>